<accession>I4Z4W9</accession>
<dbReference type="STRING" id="864069.MicloDRAFT_00002510"/>
<dbReference type="EMBL" id="JH660633">
    <property type="protein sequence ID" value="EIM31261.1"/>
    <property type="molecule type" value="Genomic_DNA"/>
</dbReference>
<organism evidence="1 2">
    <name type="scientific">Microvirga lotononidis</name>
    <dbReference type="NCBI Taxonomy" id="864069"/>
    <lineage>
        <taxon>Bacteria</taxon>
        <taxon>Pseudomonadati</taxon>
        <taxon>Pseudomonadota</taxon>
        <taxon>Alphaproteobacteria</taxon>
        <taxon>Hyphomicrobiales</taxon>
        <taxon>Methylobacteriaceae</taxon>
        <taxon>Microvirga</taxon>
    </lineage>
</organism>
<sequence precursor="true">MRKLSLLILGAAIGAGGATMVSDQPAVGHERGCRLG</sequence>
<dbReference type="HOGENOM" id="CLU_3357092_0_0_5"/>
<gene>
    <name evidence="1" type="ORF">MicloDRAFT_00002510</name>
</gene>
<evidence type="ECO:0000313" key="2">
    <source>
        <dbReference type="Proteomes" id="UP000003947"/>
    </source>
</evidence>
<protein>
    <submittedName>
        <fullName evidence="1">Uncharacterized protein</fullName>
    </submittedName>
</protein>
<name>I4Z4W9_9HYPH</name>
<evidence type="ECO:0000313" key="1">
    <source>
        <dbReference type="EMBL" id="EIM31261.1"/>
    </source>
</evidence>
<dbReference type="AlphaFoldDB" id="I4Z4W9"/>
<proteinExistence type="predicted"/>
<dbReference type="Proteomes" id="UP000003947">
    <property type="component" value="Unassembled WGS sequence"/>
</dbReference>
<reference evidence="1 2" key="1">
    <citation type="submission" date="2012-02" db="EMBL/GenBank/DDBJ databases">
        <title>Improved High-Quality Draft sequence of Microvirga sp. WSM3557.</title>
        <authorList>
            <consortium name="US DOE Joint Genome Institute"/>
            <person name="Lucas S."/>
            <person name="Han J."/>
            <person name="Lapidus A."/>
            <person name="Cheng J.-F."/>
            <person name="Goodwin L."/>
            <person name="Pitluck S."/>
            <person name="Peters L."/>
            <person name="Zhang X."/>
            <person name="Detter J.C."/>
            <person name="Han C."/>
            <person name="Tapia R."/>
            <person name="Land M."/>
            <person name="Hauser L."/>
            <person name="Kyrpides N."/>
            <person name="Ivanova N."/>
            <person name="Pagani I."/>
            <person name="Brau L."/>
            <person name="Yates R."/>
            <person name="O'Hara G."/>
            <person name="Rui T."/>
            <person name="Howieson J."/>
            <person name="Reeve W."/>
            <person name="Woyke T."/>
        </authorList>
    </citation>
    <scope>NUCLEOTIDE SEQUENCE [LARGE SCALE GENOMIC DNA]</scope>
    <source>
        <strain evidence="1 2">WSM3557</strain>
    </source>
</reference>
<keyword evidence="2" id="KW-1185">Reference proteome</keyword>